<dbReference type="SUPFAM" id="SSF46689">
    <property type="entry name" value="Homeodomain-like"/>
    <property type="match status" value="1"/>
</dbReference>
<name>A0ABP9BF74_9PSEU</name>
<evidence type="ECO:0000313" key="6">
    <source>
        <dbReference type="Proteomes" id="UP001500928"/>
    </source>
</evidence>
<dbReference type="SMART" id="SM00342">
    <property type="entry name" value="HTH_ARAC"/>
    <property type="match status" value="1"/>
</dbReference>
<keyword evidence="1" id="KW-0805">Transcription regulation</keyword>
<keyword evidence="6" id="KW-1185">Reference proteome</keyword>
<accession>A0ABP9BF74</accession>
<dbReference type="Gene3D" id="2.60.120.10">
    <property type="entry name" value="Jelly Rolls"/>
    <property type="match status" value="1"/>
</dbReference>
<reference evidence="6" key="1">
    <citation type="journal article" date="2019" name="Int. J. Syst. Evol. Microbiol.">
        <title>The Global Catalogue of Microorganisms (GCM) 10K type strain sequencing project: providing services to taxonomists for standard genome sequencing and annotation.</title>
        <authorList>
            <consortium name="The Broad Institute Genomics Platform"/>
            <consortium name="The Broad Institute Genome Sequencing Center for Infectious Disease"/>
            <person name="Wu L."/>
            <person name="Ma J."/>
        </authorList>
    </citation>
    <scope>NUCLEOTIDE SEQUENCE [LARGE SCALE GENOMIC DNA]</scope>
    <source>
        <strain evidence="6">JCM 17979</strain>
    </source>
</reference>
<evidence type="ECO:0000256" key="3">
    <source>
        <dbReference type="ARBA" id="ARBA00023163"/>
    </source>
</evidence>
<dbReference type="InterPro" id="IPR014710">
    <property type="entry name" value="RmlC-like_jellyroll"/>
</dbReference>
<evidence type="ECO:0000259" key="4">
    <source>
        <dbReference type="PROSITE" id="PS01124"/>
    </source>
</evidence>
<dbReference type="PANTHER" id="PTHR46796">
    <property type="entry name" value="HTH-TYPE TRANSCRIPTIONAL ACTIVATOR RHAS-RELATED"/>
    <property type="match status" value="1"/>
</dbReference>
<dbReference type="EMBL" id="BAABHO010000023">
    <property type="protein sequence ID" value="GAA4793253.1"/>
    <property type="molecule type" value="Genomic_DNA"/>
</dbReference>
<dbReference type="Gene3D" id="1.10.10.60">
    <property type="entry name" value="Homeodomain-like"/>
    <property type="match status" value="1"/>
</dbReference>
<dbReference type="SUPFAM" id="SSF51215">
    <property type="entry name" value="Regulatory protein AraC"/>
    <property type="match status" value="1"/>
</dbReference>
<organism evidence="5 6">
    <name type="scientific">Actinomycetospora chlora</name>
    <dbReference type="NCBI Taxonomy" id="663608"/>
    <lineage>
        <taxon>Bacteria</taxon>
        <taxon>Bacillati</taxon>
        <taxon>Actinomycetota</taxon>
        <taxon>Actinomycetes</taxon>
        <taxon>Pseudonocardiales</taxon>
        <taxon>Pseudonocardiaceae</taxon>
        <taxon>Actinomycetospora</taxon>
    </lineage>
</organism>
<evidence type="ECO:0000256" key="2">
    <source>
        <dbReference type="ARBA" id="ARBA00023125"/>
    </source>
</evidence>
<dbReference type="InterPro" id="IPR037923">
    <property type="entry name" value="HTH-like"/>
</dbReference>
<dbReference type="InterPro" id="IPR018060">
    <property type="entry name" value="HTH_AraC"/>
</dbReference>
<dbReference type="PROSITE" id="PS01124">
    <property type="entry name" value="HTH_ARAC_FAMILY_2"/>
    <property type="match status" value="1"/>
</dbReference>
<proteinExistence type="predicted"/>
<protein>
    <submittedName>
        <fullName evidence="5">AraC family transcriptional regulator</fullName>
    </submittedName>
</protein>
<dbReference type="InterPro" id="IPR009057">
    <property type="entry name" value="Homeodomain-like_sf"/>
</dbReference>
<keyword evidence="2" id="KW-0238">DNA-binding</keyword>
<gene>
    <name evidence="5" type="ORF">GCM10023200_31330</name>
</gene>
<keyword evidence="3" id="KW-0804">Transcription</keyword>
<dbReference type="Pfam" id="PF12833">
    <property type="entry name" value="HTH_18"/>
    <property type="match status" value="1"/>
</dbReference>
<evidence type="ECO:0000313" key="5">
    <source>
        <dbReference type="EMBL" id="GAA4793253.1"/>
    </source>
</evidence>
<evidence type="ECO:0000256" key="1">
    <source>
        <dbReference type="ARBA" id="ARBA00023015"/>
    </source>
</evidence>
<dbReference type="InterPro" id="IPR003313">
    <property type="entry name" value="AraC-bd"/>
</dbReference>
<sequence length="290" mass="31195">MPLMGYPRVPGAPPVTVQRWDGGTPRPGPALPGAHAHDFLVLLHVERGHGPVRVDDREIELGPGDVLVVAPGAVVTPSETVVPADGLAWTVFFPADAVDPAGPAPLVSWRAHPLLAPFVGGQAGAQRLTVPPDERAAWRAGLEALATELDERRDGVAEAVRAHLTLLLVRLGRLEVDVATALADRPVLAAVFEVLERRFAEPVTPQDVAREVGLTPGHLTTLVGRETGRTVGQWLTERRMREARRLLAGTDLTVAAVAGRVGYRDPGYFVRRFRREHGVPPRAWREASGG</sequence>
<comment type="caution">
    <text evidence="5">The sequence shown here is derived from an EMBL/GenBank/DDBJ whole genome shotgun (WGS) entry which is preliminary data.</text>
</comment>
<dbReference type="Pfam" id="PF02311">
    <property type="entry name" value="AraC_binding"/>
    <property type="match status" value="1"/>
</dbReference>
<feature type="domain" description="HTH araC/xylS-type" evidence="4">
    <location>
        <begin position="189"/>
        <end position="287"/>
    </location>
</feature>
<dbReference type="InterPro" id="IPR050204">
    <property type="entry name" value="AraC_XylS_family_regulators"/>
</dbReference>
<dbReference type="Proteomes" id="UP001500928">
    <property type="component" value="Unassembled WGS sequence"/>
</dbReference>